<dbReference type="Proteomes" id="UP000298663">
    <property type="component" value="Unassembled WGS sequence"/>
</dbReference>
<dbReference type="STRING" id="34508.A0A4U5MFE8"/>
<dbReference type="SUPFAM" id="SSF46689">
    <property type="entry name" value="Homeodomain-like"/>
    <property type="match status" value="1"/>
</dbReference>
<keyword evidence="6" id="KW-1185">Reference proteome</keyword>
<feature type="compositionally biased region" description="Basic residues" evidence="3">
    <location>
        <begin position="1"/>
        <end position="11"/>
    </location>
</feature>
<keyword evidence="2" id="KW-0238">DNA-binding</keyword>
<dbReference type="InterPro" id="IPR052797">
    <property type="entry name" value="RegFact_GeneExpr_CellDeath"/>
</dbReference>
<comment type="caution">
    <text evidence="5">The sequence shown here is derived from an EMBL/GenBank/DDBJ whole genome shotgun (WGS) entry which is preliminary data.</text>
</comment>
<organism evidence="5 6">
    <name type="scientific">Steinernema carpocapsae</name>
    <name type="common">Entomopathogenic nematode</name>
    <dbReference type="NCBI Taxonomy" id="34508"/>
    <lineage>
        <taxon>Eukaryota</taxon>
        <taxon>Metazoa</taxon>
        <taxon>Ecdysozoa</taxon>
        <taxon>Nematoda</taxon>
        <taxon>Chromadorea</taxon>
        <taxon>Rhabditida</taxon>
        <taxon>Tylenchina</taxon>
        <taxon>Panagrolaimomorpha</taxon>
        <taxon>Strongyloidoidea</taxon>
        <taxon>Steinernematidae</taxon>
        <taxon>Steinernema</taxon>
    </lineage>
</organism>
<sequence>MQATMRKRRQSLRNNPHAEAAESAAAEAAGAIVEQSATQNLLNFVNKIKKENAEEASSSAVQPVVQEIKQEPPESEEMTVEEKLRRPGLICYLCVEPFETKDVLAMHMSRAHRSKNIEEAAALYCPIELCNVVVFSQPQLVVHARSHHSKSSDSKEQKFMSYSRSFDDQDKFKKWRNRSLKSVSTMTCDTSNETENYLETVFHCRPTFAKPNAACPAFSNIRLFKSGKIKITYCFDHLGHVIAPTDSASSNSPDVTTCEDALEVHPDELLGESPSDSTVGDVLRKRLREGVPLDTPPVAAAIAPTNNSVNVVVPEPVVPNRPITNSILPAGFVIRHGLYDDVLEVDEKKFTYRDFYDIIWDFFCFIKTQNETVTCERLKLSAVEIAKRMGLSSFTGNDWWLRSFKRRHKLKFSTMTGEPYNYDNVKEVVLKCEAEDKTVEEVMKMEAEAERQAQKRSVATETSPMGSPFHNFNEFPSDHFHNGGQGSAMEILQALAHSCIIPQKRDDADVSWAFEVIRSRVIQRNISLLPQLTSLQSALAVAPTPPPAAPNPQVVTVLQSVPVTTTAAAAVDLHGSSNLLLVSQPPAPAELLTNTHAGLKMAVGHNGVDEKDVAVPRPKKRKISGK</sequence>
<dbReference type="AlphaFoldDB" id="A0A4U5MFE8"/>
<dbReference type="InterPro" id="IPR009057">
    <property type="entry name" value="Homeodomain-like_sf"/>
</dbReference>
<accession>A0A4U5MFE8</accession>
<name>A0A4U5MFE8_STECR</name>
<reference evidence="5 6" key="1">
    <citation type="journal article" date="2015" name="Genome Biol.">
        <title>Comparative genomics of Steinernema reveals deeply conserved gene regulatory networks.</title>
        <authorList>
            <person name="Dillman A.R."/>
            <person name="Macchietto M."/>
            <person name="Porter C.F."/>
            <person name="Rogers A."/>
            <person name="Williams B."/>
            <person name="Antoshechkin I."/>
            <person name="Lee M.M."/>
            <person name="Goodwin Z."/>
            <person name="Lu X."/>
            <person name="Lewis E.E."/>
            <person name="Goodrich-Blair H."/>
            <person name="Stock S.P."/>
            <person name="Adams B.J."/>
            <person name="Sternberg P.W."/>
            <person name="Mortazavi A."/>
        </authorList>
    </citation>
    <scope>NUCLEOTIDE SEQUENCE [LARGE SCALE GENOMIC DNA]</scope>
    <source>
        <strain evidence="5 6">ALL</strain>
    </source>
</reference>
<reference evidence="5 6" key="2">
    <citation type="journal article" date="2019" name="G3 (Bethesda)">
        <title>Hybrid Assembly of the Genome of the Entomopathogenic Nematode Steinernema carpocapsae Identifies the X-Chromosome.</title>
        <authorList>
            <person name="Serra L."/>
            <person name="Macchietto M."/>
            <person name="Macias-Munoz A."/>
            <person name="McGill C.J."/>
            <person name="Rodriguez I.M."/>
            <person name="Rodriguez B."/>
            <person name="Murad R."/>
            <person name="Mortazavi A."/>
        </authorList>
    </citation>
    <scope>NUCLEOTIDE SEQUENCE [LARGE SCALE GENOMIC DNA]</scope>
    <source>
        <strain evidence="5 6">ALL</strain>
    </source>
</reference>
<dbReference type="GO" id="GO:0003677">
    <property type="term" value="F:DNA binding"/>
    <property type="evidence" value="ECO:0007669"/>
    <property type="project" value="UniProtKB-KW"/>
</dbReference>
<evidence type="ECO:0000313" key="5">
    <source>
        <dbReference type="EMBL" id="TKR67653.1"/>
    </source>
</evidence>
<protein>
    <recommendedName>
        <fullName evidence="4">HTH CENPB-type domain-containing protein</fullName>
    </recommendedName>
</protein>
<feature type="domain" description="HTH CENPB-type" evidence="4">
    <location>
        <begin position="343"/>
        <end position="414"/>
    </location>
</feature>
<evidence type="ECO:0000256" key="3">
    <source>
        <dbReference type="SAM" id="MobiDB-lite"/>
    </source>
</evidence>
<evidence type="ECO:0000259" key="4">
    <source>
        <dbReference type="PROSITE" id="PS51253"/>
    </source>
</evidence>
<feature type="region of interest" description="Disordered" evidence="3">
    <location>
        <begin position="55"/>
        <end position="81"/>
    </location>
</feature>
<dbReference type="PROSITE" id="PS51253">
    <property type="entry name" value="HTH_CENPB"/>
    <property type="match status" value="1"/>
</dbReference>
<dbReference type="EMBL" id="AZBU02000008">
    <property type="protein sequence ID" value="TKR67653.1"/>
    <property type="molecule type" value="Genomic_DNA"/>
</dbReference>
<dbReference type="OrthoDB" id="10047893at2759"/>
<evidence type="ECO:0000256" key="2">
    <source>
        <dbReference type="ARBA" id="ARBA00023125"/>
    </source>
</evidence>
<dbReference type="PANTHER" id="PTHR33936:SF18">
    <property type="entry name" value="C2H2-TYPE DOMAIN-CONTAINING PROTEIN"/>
    <property type="match status" value="1"/>
</dbReference>
<evidence type="ECO:0000256" key="1">
    <source>
        <dbReference type="ARBA" id="ARBA00004123"/>
    </source>
</evidence>
<proteinExistence type="predicted"/>
<evidence type="ECO:0000313" key="6">
    <source>
        <dbReference type="Proteomes" id="UP000298663"/>
    </source>
</evidence>
<gene>
    <name evidence="5" type="ORF">L596_023771</name>
</gene>
<dbReference type="Gene3D" id="1.10.10.60">
    <property type="entry name" value="Homeodomain-like"/>
    <property type="match status" value="1"/>
</dbReference>
<dbReference type="GO" id="GO:0005634">
    <property type="term" value="C:nucleus"/>
    <property type="evidence" value="ECO:0007669"/>
    <property type="project" value="UniProtKB-SubCell"/>
</dbReference>
<dbReference type="InterPro" id="IPR013087">
    <property type="entry name" value="Znf_C2H2_type"/>
</dbReference>
<feature type="region of interest" description="Disordered" evidence="3">
    <location>
        <begin position="1"/>
        <end position="25"/>
    </location>
</feature>
<dbReference type="PANTHER" id="PTHR33936">
    <property type="entry name" value="PROTEIN CBG17840"/>
    <property type="match status" value="1"/>
</dbReference>
<dbReference type="SMART" id="SM00355">
    <property type="entry name" value="ZnF_C2H2"/>
    <property type="match status" value="2"/>
</dbReference>
<dbReference type="PROSITE" id="PS00028">
    <property type="entry name" value="ZINC_FINGER_C2H2_1"/>
    <property type="match status" value="2"/>
</dbReference>
<dbReference type="InterPro" id="IPR006600">
    <property type="entry name" value="HTH_CenpB_DNA-bd_dom"/>
</dbReference>
<comment type="subcellular location">
    <subcellularLocation>
        <location evidence="1">Nucleus</location>
    </subcellularLocation>
</comment>